<dbReference type="AlphaFoldDB" id="A0A1C7ME90"/>
<protein>
    <submittedName>
        <fullName evidence="2">Uncharacterized protein</fullName>
    </submittedName>
</protein>
<feature type="region of interest" description="Disordered" evidence="1">
    <location>
        <begin position="31"/>
        <end position="65"/>
    </location>
</feature>
<evidence type="ECO:0000313" key="3">
    <source>
        <dbReference type="Proteomes" id="UP000092993"/>
    </source>
</evidence>
<name>A0A1C7ME90_GRIFR</name>
<reference evidence="2 3" key="1">
    <citation type="submission" date="2016-03" db="EMBL/GenBank/DDBJ databases">
        <title>Whole genome sequencing of Grifola frondosa 9006-11.</title>
        <authorList>
            <person name="Min B."/>
            <person name="Park H."/>
            <person name="Kim J.-G."/>
            <person name="Cho H."/>
            <person name="Oh Y.-L."/>
            <person name="Kong W.-S."/>
            <person name="Choi I.-G."/>
        </authorList>
    </citation>
    <scope>NUCLEOTIDE SEQUENCE [LARGE SCALE GENOMIC DNA]</scope>
    <source>
        <strain evidence="2 3">9006-11</strain>
    </source>
</reference>
<comment type="caution">
    <text evidence="2">The sequence shown here is derived from an EMBL/GenBank/DDBJ whole genome shotgun (WGS) entry which is preliminary data.</text>
</comment>
<keyword evidence="3" id="KW-1185">Reference proteome</keyword>
<gene>
    <name evidence="2" type="ORF">A0H81_05813</name>
</gene>
<sequence>MAQTNVQTFVVFDTKSTKTSHGQLAYTQPQHYASHTRGSGEPGKPVGLGRFAPAEDDTKSRLGSPSLSWWSPRAGGLIALFEVVFEVMFDVVGVFEVVFVGAARGIDAC</sequence>
<evidence type="ECO:0000313" key="2">
    <source>
        <dbReference type="EMBL" id="OBZ74716.1"/>
    </source>
</evidence>
<accession>A0A1C7ME90</accession>
<proteinExistence type="predicted"/>
<organism evidence="2 3">
    <name type="scientific">Grifola frondosa</name>
    <name type="common">Maitake</name>
    <name type="synonym">Polyporus frondosus</name>
    <dbReference type="NCBI Taxonomy" id="5627"/>
    <lineage>
        <taxon>Eukaryota</taxon>
        <taxon>Fungi</taxon>
        <taxon>Dikarya</taxon>
        <taxon>Basidiomycota</taxon>
        <taxon>Agaricomycotina</taxon>
        <taxon>Agaricomycetes</taxon>
        <taxon>Polyporales</taxon>
        <taxon>Grifolaceae</taxon>
        <taxon>Grifola</taxon>
    </lineage>
</organism>
<dbReference type="Proteomes" id="UP000092993">
    <property type="component" value="Unassembled WGS sequence"/>
</dbReference>
<dbReference type="EMBL" id="LUGG01000005">
    <property type="protein sequence ID" value="OBZ74716.1"/>
    <property type="molecule type" value="Genomic_DNA"/>
</dbReference>
<evidence type="ECO:0000256" key="1">
    <source>
        <dbReference type="SAM" id="MobiDB-lite"/>
    </source>
</evidence>